<dbReference type="eggNOG" id="COG4225">
    <property type="taxonomic scope" value="Bacteria"/>
</dbReference>
<name>A0A0R1ERR1_LACZE</name>
<dbReference type="InterPro" id="IPR008928">
    <property type="entry name" value="6-hairpin_glycosidase_sf"/>
</dbReference>
<comment type="similarity">
    <text evidence="2">Belongs to the glycosyl hydrolase 88 family.</text>
</comment>
<feature type="binding site" evidence="4">
    <location>
        <position position="362"/>
    </location>
    <ligand>
        <name>substrate</name>
    </ligand>
</feature>
<evidence type="ECO:0000313" key="6">
    <source>
        <dbReference type="Proteomes" id="UP000051984"/>
    </source>
</evidence>
<dbReference type="InterPro" id="IPR012341">
    <property type="entry name" value="6hp_glycosidase-like_sf"/>
</dbReference>
<dbReference type="Gene3D" id="1.50.10.10">
    <property type="match status" value="1"/>
</dbReference>
<reference evidence="5 6" key="1">
    <citation type="journal article" date="2015" name="Genome Announc.">
        <title>Expanding the biotechnology potential of lactobacilli through comparative genomics of 213 strains and associated genera.</title>
        <authorList>
            <person name="Sun Z."/>
            <person name="Harris H.M."/>
            <person name="McCann A."/>
            <person name="Guo C."/>
            <person name="Argimon S."/>
            <person name="Zhang W."/>
            <person name="Yang X."/>
            <person name="Jeffery I.B."/>
            <person name="Cooney J.C."/>
            <person name="Kagawa T.F."/>
            <person name="Liu W."/>
            <person name="Song Y."/>
            <person name="Salvetti E."/>
            <person name="Wrobel A."/>
            <person name="Rasinkangas P."/>
            <person name="Parkhill J."/>
            <person name="Rea M.C."/>
            <person name="O'Sullivan O."/>
            <person name="Ritari J."/>
            <person name="Douillard F.P."/>
            <person name="Paul Ross R."/>
            <person name="Yang R."/>
            <person name="Briner A.E."/>
            <person name="Felis G.E."/>
            <person name="de Vos W.M."/>
            <person name="Barrangou R."/>
            <person name="Klaenhammer T.R."/>
            <person name="Caufield P.W."/>
            <person name="Cui Y."/>
            <person name="Zhang H."/>
            <person name="O'Toole P.W."/>
        </authorList>
    </citation>
    <scope>NUCLEOTIDE SEQUENCE [LARGE SCALE GENOMIC DNA]</scope>
    <source>
        <strain evidence="5 6">DSM 20178</strain>
    </source>
</reference>
<dbReference type="GO" id="GO:0000272">
    <property type="term" value="P:polysaccharide catabolic process"/>
    <property type="evidence" value="ECO:0007669"/>
    <property type="project" value="TreeGrafter"/>
</dbReference>
<feature type="active site" description="Nucleophile" evidence="3">
    <location>
        <position position="109"/>
    </location>
</feature>
<dbReference type="PANTHER" id="PTHR36845:SF1">
    <property type="entry name" value="HYDROLASE, PUTATIVE (AFU_ORTHOLOGUE AFUA_7G05090)-RELATED"/>
    <property type="match status" value="1"/>
</dbReference>
<feature type="binding site" evidence="4">
    <location>
        <position position="226"/>
    </location>
    <ligand>
        <name>substrate</name>
    </ligand>
</feature>
<evidence type="ECO:0000256" key="2">
    <source>
        <dbReference type="ARBA" id="ARBA00038358"/>
    </source>
</evidence>
<feature type="binding site" evidence="4">
    <location>
        <position position="240"/>
    </location>
    <ligand>
        <name>substrate</name>
    </ligand>
</feature>
<proteinExistence type="inferred from homology"/>
<feature type="active site" description="Proton donor" evidence="3">
    <location>
        <position position="169"/>
    </location>
</feature>
<dbReference type="SUPFAM" id="SSF48208">
    <property type="entry name" value="Six-hairpin glycosidases"/>
    <property type="match status" value="1"/>
</dbReference>
<dbReference type="PATRIC" id="fig|1423816.3.peg.1096"/>
<dbReference type="AlphaFoldDB" id="A0A0R1ERR1"/>
<dbReference type="PANTHER" id="PTHR36845">
    <property type="entry name" value="HYDROLASE, PUTATIVE (AFU_ORTHOLOGUE AFUA_7G05090)-RELATED"/>
    <property type="match status" value="1"/>
</dbReference>
<feature type="binding site" evidence="4">
    <location>
        <position position="109"/>
    </location>
    <ligand>
        <name>substrate</name>
    </ligand>
</feature>
<accession>A0A0R1ERR1</accession>
<evidence type="ECO:0000256" key="3">
    <source>
        <dbReference type="PIRSR" id="PIRSR610905-1"/>
    </source>
</evidence>
<dbReference type="EMBL" id="AZCT01000016">
    <property type="protein sequence ID" value="KRK11630.1"/>
    <property type="molecule type" value="Genomic_DNA"/>
</dbReference>
<feature type="binding site" evidence="4">
    <location>
        <position position="228"/>
    </location>
    <ligand>
        <name>substrate</name>
    </ligand>
</feature>
<evidence type="ECO:0000256" key="1">
    <source>
        <dbReference type="ARBA" id="ARBA00022801"/>
    </source>
</evidence>
<feature type="binding site" evidence="4">
    <location>
        <position position="169"/>
    </location>
    <ligand>
        <name>substrate</name>
    </ligand>
</feature>
<protein>
    <submittedName>
        <fullName evidence="5">Glucuronyl hydrolase</fullName>
    </submittedName>
</protein>
<organism evidence="5 6">
    <name type="scientific">Lacticaseibacillus zeae DSM 20178 = KCTC 3804</name>
    <dbReference type="NCBI Taxonomy" id="1423816"/>
    <lineage>
        <taxon>Bacteria</taxon>
        <taxon>Bacillati</taxon>
        <taxon>Bacillota</taxon>
        <taxon>Bacilli</taxon>
        <taxon>Lactobacillales</taxon>
        <taxon>Lactobacillaceae</taxon>
        <taxon>Lacticaseibacillus</taxon>
    </lineage>
</organism>
<comment type="caution">
    <text evidence="5">The sequence shown here is derived from an EMBL/GenBank/DDBJ whole genome shotgun (WGS) entry which is preliminary data.</text>
</comment>
<feature type="binding site" evidence="4">
    <location>
        <position position="244"/>
    </location>
    <ligand>
        <name>substrate</name>
    </ligand>
</feature>
<evidence type="ECO:0000256" key="4">
    <source>
        <dbReference type="PIRSR" id="PIRSR610905-2"/>
    </source>
</evidence>
<dbReference type="GO" id="GO:0052757">
    <property type="term" value="F:chondroitin hydrolase activity"/>
    <property type="evidence" value="ECO:0007669"/>
    <property type="project" value="TreeGrafter"/>
</dbReference>
<feature type="binding site" evidence="4">
    <location>
        <position position="359"/>
    </location>
    <ligand>
        <name>substrate</name>
    </ligand>
</feature>
<dbReference type="RefSeq" id="WP_010490712.1">
    <property type="nucleotide sequence ID" value="NZ_AZCT01000016.1"/>
</dbReference>
<gene>
    <name evidence="5" type="ORF">FD51_GL001062</name>
</gene>
<keyword evidence="1 5" id="KW-0378">Hydrolase</keyword>
<sequence length="392" mass="44746">MKIENLTSAQRFFNAGIVDKRMVTTALDNAVAHLDLNIKVFGENFPEPSTVNNRYAPMKNTEWTNGFWTGMLWLAYEYTGDQKYRALAEKNVASFADRIDRKISVDHHDLGFLYSPSVVSAYRLTNSQLAKEIGIKAADQLLTRFHEKGRFIQAWGAKDAKDENRLIIDALLNIPLLYWATSVTGDAKYRQVADQHYRTALKTVFRPDGSTFHTYFFDDTGKPLRGATKQGYADDSDWARGQAWAIYGTALHYYDTHDAAAFDSFKAVTNFFLNRLPQDDVPYWDLIFQEGSDQSRDSSSAAIAVCGLHEMLKYLPEADPDKPVYRAAMHAQLKSLIDNYATPVDGQTAEPLLLHGVYSWHSGHGVDEGNLWGDYFYMEALIRFYKDWQLYW</sequence>
<dbReference type="Proteomes" id="UP000051984">
    <property type="component" value="Unassembled WGS sequence"/>
</dbReference>
<dbReference type="Pfam" id="PF07470">
    <property type="entry name" value="Glyco_hydro_88"/>
    <property type="match status" value="1"/>
</dbReference>
<dbReference type="InterPro" id="IPR052369">
    <property type="entry name" value="UG_Glycosaminoglycan_Hydrolase"/>
</dbReference>
<evidence type="ECO:0000313" key="5">
    <source>
        <dbReference type="EMBL" id="KRK11630.1"/>
    </source>
</evidence>
<dbReference type="InterPro" id="IPR010905">
    <property type="entry name" value="Glyco_hydro_88"/>
</dbReference>